<dbReference type="AlphaFoldDB" id="Q0RE88"/>
<proteinExistence type="predicted"/>
<dbReference type="KEGG" id="fal:FRAAL5590"/>
<accession>Q0RE88</accession>
<dbReference type="Proteomes" id="UP000000657">
    <property type="component" value="Chromosome"/>
</dbReference>
<protein>
    <submittedName>
        <fullName evidence="1">Uncharacterized protein</fullName>
    </submittedName>
</protein>
<evidence type="ECO:0000313" key="1">
    <source>
        <dbReference type="EMBL" id="CAJ64223.1"/>
    </source>
</evidence>
<dbReference type="STRING" id="326424.FRAAL5590"/>
<reference evidence="1 2" key="1">
    <citation type="journal article" date="2007" name="Genome Res.">
        <title>Genome characteristics of facultatively symbiotic Frankia sp. strains reflect host range and host plant biogeography.</title>
        <authorList>
            <person name="Normand P."/>
            <person name="Lapierre P."/>
            <person name="Tisa L.S."/>
            <person name="Gogarten J.P."/>
            <person name="Alloisio N."/>
            <person name="Bagnarol E."/>
            <person name="Bassi C.A."/>
            <person name="Berry A.M."/>
            <person name="Bickhart D.M."/>
            <person name="Choisne N."/>
            <person name="Couloux A."/>
            <person name="Cournoyer B."/>
            <person name="Cruveiller S."/>
            <person name="Daubin V."/>
            <person name="Demange N."/>
            <person name="Francino M.P."/>
            <person name="Goltsman E."/>
            <person name="Huang Y."/>
            <person name="Kopp O.R."/>
            <person name="Labarre L."/>
            <person name="Lapidus A."/>
            <person name="Lavire C."/>
            <person name="Marechal J."/>
            <person name="Martinez M."/>
            <person name="Mastronunzio J.E."/>
            <person name="Mullin B.C."/>
            <person name="Niemann J."/>
            <person name="Pujic P."/>
            <person name="Rawnsley T."/>
            <person name="Rouy Z."/>
            <person name="Schenowitz C."/>
            <person name="Sellstedt A."/>
            <person name="Tavares F."/>
            <person name="Tomkins J.P."/>
            <person name="Vallenet D."/>
            <person name="Valverde C."/>
            <person name="Wall L.G."/>
            <person name="Wang Y."/>
            <person name="Medigue C."/>
            <person name="Benson D.R."/>
        </authorList>
    </citation>
    <scope>NUCLEOTIDE SEQUENCE [LARGE SCALE GENOMIC DNA]</scope>
    <source>
        <strain evidence="2">DSM 45986 / CECT 9034 / ACN14a</strain>
    </source>
</reference>
<gene>
    <name evidence="1" type="ordered locus">FRAAL5590</name>
</gene>
<keyword evidence="2" id="KW-1185">Reference proteome</keyword>
<name>Q0RE88_FRAAA</name>
<sequence>MRPWAVLVSNARAWVSTMGTSPGIHMPLPYASTDPRMLYVCCTVES</sequence>
<dbReference type="HOGENOM" id="CLU_3183984_0_0_11"/>
<organism evidence="1 2">
    <name type="scientific">Frankia alni (strain DSM 45986 / CECT 9034 / ACN14a)</name>
    <dbReference type="NCBI Taxonomy" id="326424"/>
    <lineage>
        <taxon>Bacteria</taxon>
        <taxon>Bacillati</taxon>
        <taxon>Actinomycetota</taxon>
        <taxon>Actinomycetes</taxon>
        <taxon>Frankiales</taxon>
        <taxon>Frankiaceae</taxon>
        <taxon>Frankia</taxon>
    </lineage>
</organism>
<evidence type="ECO:0000313" key="2">
    <source>
        <dbReference type="Proteomes" id="UP000000657"/>
    </source>
</evidence>
<dbReference type="EMBL" id="CT573213">
    <property type="protein sequence ID" value="CAJ64223.1"/>
    <property type="molecule type" value="Genomic_DNA"/>
</dbReference>